<sequence>VTCATRRVALLGRFGFLVPARRAELSSQG</sequence>
<dbReference type="AlphaFoldDB" id="A0A392T1B4"/>
<protein>
    <submittedName>
        <fullName evidence="1">Uncharacterized protein</fullName>
    </submittedName>
</protein>
<evidence type="ECO:0000313" key="1">
    <source>
        <dbReference type="EMBL" id="MCI54903.1"/>
    </source>
</evidence>
<organism evidence="1 2">
    <name type="scientific">Trifolium medium</name>
    <dbReference type="NCBI Taxonomy" id="97028"/>
    <lineage>
        <taxon>Eukaryota</taxon>
        <taxon>Viridiplantae</taxon>
        <taxon>Streptophyta</taxon>
        <taxon>Embryophyta</taxon>
        <taxon>Tracheophyta</taxon>
        <taxon>Spermatophyta</taxon>
        <taxon>Magnoliopsida</taxon>
        <taxon>eudicotyledons</taxon>
        <taxon>Gunneridae</taxon>
        <taxon>Pentapetalae</taxon>
        <taxon>rosids</taxon>
        <taxon>fabids</taxon>
        <taxon>Fabales</taxon>
        <taxon>Fabaceae</taxon>
        <taxon>Papilionoideae</taxon>
        <taxon>50 kb inversion clade</taxon>
        <taxon>NPAAA clade</taxon>
        <taxon>Hologalegina</taxon>
        <taxon>IRL clade</taxon>
        <taxon>Trifolieae</taxon>
        <taxon>Trifolium</taxon>
    </lineage>
</organism>
<reference evidence="1 2" key="1">
    <citation type="journal article" date="2018" name="Front. Plant Sci.">
        <title>Red Clover (Trifolium pratense) and Zigzag Clover (T. medium) - A Picture of Genomic Similarities and Differences.</title>
        <authorList>
            <person name="Dluhosova J."/>
            <person name="Istvanek J."/>
            <person name="Nedelnik J."/>
            <person name="Repkova J."/>
        </authorList>
    </citation>
    <scope>NUCLEOTIDE SEQUENCE [LARGE SCALE GENOMIC DNA]</scope>
    <source>
        <strain evidence="2">cv. 10/8</strain>
        <tissue evidence="1">Leaf</tissue>
    </source>
</reference>
<dbReference type="EMBL" id="LXQA010487067">
    <property type="protein sequence ID" value="MCI54903.1"/>
    <property type="molecule type" value="Genomic_DNA"/>
</dbReference>
<feature type="non-terminal residue" evidence="1">
    <location>
        <position position="1"/>
    </location>
</feature>
<keyword evidence="2" id="KW-1185">Reference proteome</keyword>
<comment type="caution">
    <text evidence="1">The sequence shown here is derived from an EMBL/GenBank/DDBJ whole genome shotgun (WGS) entry which is preliminary data.</text>
</comment>
<proteinExistence type="predicted"/>
<dbReference type="Proteomes" id="UP000265520">
    <property type="component" value="Unassembled WGS sequence"/>
</dbReference>
<name>A0A392T1B4_9FABA</name>
<evidence type="ECO:0000313" key="2">
    <source>
        <dbReference type="Proteomes" id="UP000265520"/>
    </source>
</evidence>
<accession>A0A392T1B4</accession>